<feature type="transmembrane region" description="Helical" evidence="18">
    <location>
        <begin position="186"/>
        <end position="208"/>
    </location>
</feature>
<dbReference type="Proteomes" id="UP000033540">
    <property type="component" value="Unassembled WGS sequence"/>
</dbReference>
<feature type="binding site" evidence="16">
    <location>
        <position position="170"/>
    </location>
    <ligand>
        <name>Fe cation</name>
        <dbReference type="ChEBI" id="CHEBI:24875"/>
        <label>2</label>
    </ligand>
</feature>
<name>A0A0F0HZC0_ASPPU</name>
<feature type="binding site" evidence="16">
    <location>
        <position position="173"/>
    </location>
    <ligand>
        <name>Fe cation</name>
        <dbReference type="ChEBI" id="CHEBI:24875"/>
        <label>1</label>
    </ligand>
</feature>
<comment type="cofactor">
    <cofactor evidence="16 17">
        <name>Fe cation</name>
        <dbReference type="ChEBI" id="CHEBI:24875"/>
    </cofactor>
    <text evidence="16 17">Binds 2 iron ions per subunit.</text>
</comment>
<dbReference type="OrthoDB" id="16906at2759"/>
<dbReference type="STRING" id="1403190.A0A0F0HZC0"/>
<feature type="binding site" evidence="16">
    <location>
        <position position="279"/>
    </location>
    <ligand>
        <name>Fe cation</name>
        <dbReference type="ChEBI" id="CHEBI:24875"/>
        <label>2</label>
    </ligand>
</feature>
<feature type="binding site" evidence="16">
    <location>
        <position position="276"/>
    </location>
    <ligand>
        <name>Fe cation</name>
        <dbReference type="ChEBI" id="CHEBI:24875"/>
        <label>1</label>
    </ligand>
</feature>
<comment type="function">
    <text evidence="15">Catalyzes cyanide-resistant oxygen consumption. May increase respiration when the cytochrome respiratory pathway is restricted, or in response to low temperatures.</text>
</comment>
<evidence type="ECO:0000256" key="3">
    <source>
        <dbReference type="ARBA" id="ARBA00022448"/>
    </source>
</evidence>
<evidence type="ECO:0000256" key="15">
    <source>
        <dbReference type="ARBA" id="ARBA00025285"/>
    </source>
</evidence>
<dbReference type="CDD" id="cd01053">
    <property type="entry name" value="AOX"/>
    <property type="match status" value="1"/>
</dbReference>
<dbReference type="GO" id="GO:0005743">
    <property type="term" value="C:mitochondrial inner membrane"/>
    <property type="evidence" value="ECO:0007669"/>
    <property type="project" value="UniProtKB-SubCell"/>
</dbReference>
<evidence type="ECO:0000256" key="5">
    <source>
        <dbReference type="ARBA" id="ARBA00022692"/>
    </source>
</evidence>
<keyword evidence="4 17" id="KW-0679">Respiratory chain</keyword>
<dbReference type="Pfam" id="PF01786">
    <property type="entry name" value="AOX"/>
    <property type="match status" value="1"/>
</dbReference>
<evidence type="ECO:0000256" key="12">
    <source>
        <dbReference type="ARBA" id="ARBA00023004"/>
    </source>
</evidence>
<dbReference type="GO" id="GO:0010230">
    <property type="term" value="P:alternative respiration"/>
    <property type="evidence" value="ECO:0007669"/>
    <property type="project" value="TreeGrafter"/>
</dbReference>
<dbReference type="GO" id="GO:0009916">
    <property type="term" value="F:alternative oxidase activity"/>
    <property type="evidence" value="ECO:0007669"/>
    <property type="project" value="UniProtKB-UniRule"/>
</dbReference>
<dbReference type="FunFam" id="1.20.1260.140:FF:000002">
    <property type="entry name" value="Alternative oxidase"/>
    <property type="match status" value="1"/>
</dbReference>
<dbReference type="Gene3D" id="1.20.1260.140">
    <property type="entry name" value="Alternative oxidase"/>
    <property type="match status" value="1"/>
</dbReference>
<keyword evidence="10 18" id="KW-1133">Transmembrane helix</keyword>
<comment type="similarity">
    <text evidence="2 17">Belongs to the alternative oxidase family.</text>
</comment>
<evidence type="ECO:0000256" key="14">
    <source>
        <dbReference type="ARBA" id="ARBA00023136"/>
    </source>
</evidence>
<evidence type="ECO:0000256" key="9">
    <source>
        <dbReference type="ARBA" id="ARBA00022982"/>
    </source>
</evidence>
<feature type="binding site" evidence="16">
    <location>
        <position position="131"/>
    </location>
    <ligand>
        <name>Fe cation</name>
        <dbReference type="ChEBI" id="CHEBI:24875"/>
        <label>1</label>
    </ligand>
</feature>
<keyword evidence="6 16" id="KW-0479">Metal-binding</keyword>
<evidence type="ECO:0000256" key="6">
    <source>
        <dbReference type="ARBA" id="ARBA00022723"/>
    </source>
</evidence>
<comment type="subcellular location">
    <subcellularLocation>
        <location evidence="1">Mitochondrion inner membrane</location>
        <topology evidence="1">Multi-pass membrane protein</topology>
        <orientation evidence="1">Matrix side</orientation>
    </subcellularLocation>
</comment>
<evidence type="ECO:0000256" key="4">
    <source>
        <dbReference type="ARBA" id="ARBA00022660"/>
    </source>
</evidence>
<feature type="binding site" evidence="16">
    <location>
        <position position="276"/>
    </location>
    <ligand>
        <name>Fe cation</name>
        <dbReference type="ChEBI" id="CHEBI:24875"/>
        <label>2</label>
    </ligand>
</feature>
<dbReference type="GO" id="GO:0046872">
    <property type="term" value="F:metal ion binding"/>
    <property type="evidence" value="ECO:0007669"/>
    <property type="project" value="UniProtKB-UniRule"/>
</dbReference>
<feature type="binding site" evidence="16">
    <location>
        <position position="170"/>
    </location>
    <ligand>
        <name>Fe cation</name>
        <dbReference type="ChEBI" id="CHEBI:24875"/>
        <label>1</label>
    </ligand>
</feature>
<proteinExistence type="inferred from homology"/>
<evidence type="ECO:0000256" key="18">
    <source>
        <dbReference type="SAM" id="Phobius"/>
    </source>
</evidence>
<dbReference type="PIRSF" id="PIRSF005229">
    <property type="entry name" value="AOX"/>
    <property type="match status" value="1"/>
</dbReference>
<keyword evidence="5 17" id="KW-0812">Transmembrane</keyword>
<evidence type="ECO:0000256" key="13">
    <source>
        <dbReference type="ARBA" id="ARBA00023128"/>
    </source>
</evidence>
<dbReference type="EC" id="1.-.-.-" evidence="17"/>
<evidence type="ECO:0000256" key="8">
    <source>
        <dbReference type="ARBA" id="ARBA00022946"/>
    </source>
</evidence>
<evidence type="ECO:0000313" key="19">
    <source>
        <dbReference type="EMBL" id="KJK60830.1"/>
    </source>
</evidence>
<keyword evidence="11 17" id="KW-0560">Oxidoreductase</keyword>
<evidence type="ECO:0000256" key="2">
    <source>
        <dbReference type="ARBA" id="ARBA00008388"/>
    </source>
</evidence>
<dbReference type="InterPro" id="IPR002680">
    <property type="entry name" value="AOX"/>
</dbReference>
<sequence>MASFFLNITCPNRACLAAGNSAQLLGKHVIAGVSPRTVVTPGRRPQSTQSSLVTKSSWTHPVYTTSQLHSIQTAHRNAKDWSDRMALGTVRFLRWGMDLVTGYHHSHPRDVHSSGFRMTEEKWITRFIFLESVAGVPGMVAAMLRHLKSLRRMRRDYGWIETLLEEAYNERMHLLTFLKLSQPGPAMYFMVLAAQCVFFTGFSLAYLISPRICHRFVGYLEEEAVITYTKAIQELDKGNLPLWSNVEAPAMAIKYWQMPEGQRSIRSLLLCVRADEANHRDVNHTLGNLNQDSDPNPFSAKFRNALKEASQPLSPVKEYR</sequence>
<keyword evidence="13" id="KW-0496">Mitochondrion</keyword>
<evidence type="ECO:0000313" key="20">
    <source>
        <dbReference type="Proteomes" id="UP000033540"/>
    </source>
</evidence>
<evidence type="ECO:0000256" key="1">
    <source>
        <dbReference type="ARBA" id="ARBA00004292"/>
    </source>
</evidence>
<evidence type="ECO:0000256" key="17">
    <source>
        <dbReference type="RuleBase" id="RU003779"/>
    </source>
</evidence>
<dbReference type="EMBL" id="JZEE01000702">
    <property type="protein sequence ID" value="KJK60830.1"/>
    <property type="molecule type" value="Genomic_DNA"/>
</dbReference>
<dbReference type="GO" id="GO:0098803">
    <property type="term" value="C:respiratory chain complex"/>
    <property type="evidence" value="ECO:0007669"/>
    <property type="project" value="UniProtKB-UniRule"/>
</dbReference>
<organism evidence="19 20">
    <name type="scientific">Aspergillus parasiticus (strain ATCC 56775 / NRRL 5862 / SRRC 143 / SU-1)</name>
    <dbReference type="NCBI Taxonomy" id="1403190"/>
    <lineage>
        <taxon>Eukaryota</taxon>
        <taxon>Fungi</taxon>
        <taxon>Dikarya</taxon>
        <taxon>Ascomycota</taxon>
        <taxon>Pezizomycotina</taxon>
        <taxon>Eurotiomycetes</taxon>
        <taxon>Eurotiomycetidae</taxon>
        <taxon>Eurotiales</taxon>
        <taxon>Aspergillaceae</taxon>
        <taxon>Aspergillus</taxon>
        <taxon>Aspergillus subgen. Circumdati</taxon>
    </lineage>
</organism>
<protein>
    <recommendedName>
        <fullName evidence="17">Alternative oxidase</fullName>
        <ecNumber evidence="17">1.-.-.-</ecNumber>
    </recommendedName>
</protein>
<evidence type="ECO:0000256" key="11">
    <source>
        <dbReference type="ARBA" id="ARBA00023002"/>
    </source>
</evidence>
<feature type="binding site" evidence="16">
    <location>
        <position position="221"/>
    </location>
    <ligand>
        <name>Fe cation</name>
        <dbReference type="ChEBI" id="CHEBI:24875"/>
        <label>2</label>
    </ligand>
</feature>
<dbReference type="InterPro" id="IPR038659">
    <property type="entry name" value="AOX_sf"/>
</dbReference>
<dbReference type="PANTHER" id="PTHR31803:SF3">
    <property type="entry name" value="ALTERNATIVE OXIDASE"/>
    <property type="match status" value="1"/>
</dbReference>
<keyword evidence="12 16" id="KW-0408">Iron</keyword>
<keyword evidence="7" id="KW-0999">Mitochondrion inner membrane</keyword>
<keyword evidence="8" id="KW-0809">Transit peptide</keyword>
<dbReference type="PANTHER" id="PTHR31803">
    <property type="entry name" value="ALTERNATIVE OXIDASE"/>
    <property type="match status" value="1"/>
</dbReference>
<dbReference type="AlphaFoldDB" id="A0A0F0HZC0"/>
<gene>
    <name evidence="19" type="ORF">P875_00042958</name>
</gene>
<comment type="caution">
    <text evidence="19">The sequence shown here is derived from an EMBL/GenBank/DDBJ whole genome shotgun (WGS) entry which is preliminary data.</text>
</comment>
<feature type="transmembrane region" description="Helical" evidence="18">
    <location>
        <begin position="123"/>
        <end position="144"/>
    </location>
</feature>
<evidence type="ECO:0000256" key="7">
    <source>
        <dbReference type="ARBA" id="ARBA00022792"/>
    </source>
</evidence>
<evidence type="ECO:0000256" key="16">
    <source>
        <dbReference type="PIRSR" id="PIRSR005229-1"/>
    </source>
</evidence>
<keyword evidence="14 17" id="KW-0472">Membrane</keyword>
<keyword evidence="9 17" id="KW-0249">Electron transport</keyword>
<evidence type="ECO:0000256" key="10">
    <source>
        <dbReference type="ARBA" id="ARBA00022989"/>
    </source>
</evidence>
<reference evidence="19 20" key="1">
    <citation type="submission" date="2015-02" db="EMBL/GenBank/DDBJ databases">
        <title>Draft genome sequence of Aspergillus parasiticus SU-1.</title>
        <authorList>
            <person name="Yu J."/>
            <person name="Fedorova N."/>
            <person name="Yin Y."/>
            <person name="Losada L."/>
            <person name="Zafar N."/>
            <person name="Taujale R."/>
            <person name="Ehrlich K.C."/>
            <person name="Bhatnagar D."/>
            <person name="Cleveland T.E."/>
            <person name="Bennett J.W."/>
            <person name="Nierman W.C."/>
        </authorList>
    </citation>
    <scope>NUCLEOTIDE SEQUENCE [LARGE SCALE GENOMIC DNA]</scope>
    <source>
        <strain evidence="20">ATCC 56775 / NRRL 5862 / SRRC 143 / SU-1</strain>
    </source>
</reference>
<accession>A0A0F0HZC0</accession>
<keyword evidence="3" id="KW-0813">Transport</keyword>